<gene>
    <name evidence="1" type="ORF">ABEB36_000788</name>
</gene>
<accession>A0ABD1FCE9</accession>
<keyword evidence="2" id="KW-1185">Reference proteome</keyword>
<comment type="caution">
    <text evidence="1">The sequence shown here is derived from an EMBL/GenBank/DDBJ whole genome shotgun (WGS) entry which is preliminary data.</text>
</comment>
<reference evidence="1 2" key="1">
    <citation type="submission" date="2024-05" db="EMBL/GenBank/DDBJ databases">
        <title>Genetic variation in Jamaican populations of the coffee berry borer (Hypothenemus hampei).</title>
        <authorList>
            <person name="Errbii M."/>
            <person name="Myrie A."/>
        </authorList>
    </citation>
    <scope>NUCLEOTIDE SEQUENCE [LARGE SCALE GENOMIC DNA]</scope>
    <source>
        <strain evidence="1">JA-Hopewell-2020-01-JO</strain>
        <tissue evidence="1">Whole body</tissue>
    </source>
</reference>
<protein>
    <submittedName>
        <fullName evidence="1">Uncharacterized protein</fullName>
    </submittedName>
</protein>
<organism evidence="1 2">
    <name type="scientific">Hypothenemus hampei</name>
    <name type="common">Coffee berry borer</name>
    <dbReference type="NCBI Taxonomy" id="57062"/>
    <lineage>
        <taxon>Eukaryota</taxon>
        <taxon>Metazoa</taxon>
        <taxon>Ecdysozoa</taxon>
        <taxon>Arthropoda</taxon>
        <taxon>Hexapoda</taxon>
        <taxon>Insecta</taxon>
        <taxon>Pterygota</taxon>
        <taxon>Neoptera</taxon>
        <taxon>Endopterygota</taxon>
        <taxon>Coleoptera</taxon>
        <taxon>Polyphaga</taxon>
        <taxon>Cucujiformia</taxon>
        <taxon>Curculionidae</taxon>
        <taxon>Scolytinae</taxon>
        <taxon>Hypothenemus</taxon>
    </lineage>
</organism>
<sequence>MTNIGIWPGKSRDITTDDDVQSDIDIDADSPAAGLSASSEYLLKSHIKCFSHTLDLCASTDITKVIKNSLVLSGMHRQVFKKCNVLWKIVSRPRSAKIVQNEFGHTRNYALELFI</sequence>
<name>A0ABD1FCE9_HYPHA</name>
<proteinExistence type="predicted"/>
<evidence type="ECO:0000313" key="2">
    <source>
        <dbReference type="Proteomes" id="UP001566132"/>
    </source>
</evidence>
<evidence type="ECO:0000313" key="1">
    <source>
        <dbReference type="EMBL" id="KAL1516961.1"/>
    </source>
</evidence>
<dbReference type="EMBL" id="JBDJPC010000001">
    <property type="protein sequence ID" value="KAL1516961.1"/>
    <property type="molecule type" value="Genomic_DNA"/>
</dbReference>
<dbReference type="AlphaFoldDB" id="A0ABD1FCE9"/>
<dbReference type="Proteomes" id="UP001566132">
    <property type="component" value="Unassembled WGS sequence"/>
</dbReference>